<dbReference type="GO" id="GO:0005525">
    <property type="term" value="F:GTP binding"/>
    <property type="evidence" value="ECO:0007669"/>
    <property type="project" value="UniProtKB-KW"/>
</dbReference>
<dbReference type="Gene3D" id="1.10.287.600">
    <property type="entry name" value="Helix hairpin bin"/>
    <property type="match status" value="1"/>
</dbReference>
<protein>
    <submittedName>
        <fullName evidence="5">Uncharacterized protein</fullName>
    </submittedName>
</protein>
<evidence type="ECO:0000313" key="6">
    <source>
        <dbReference type="Proteomes" id="UP000631114"/>
    </source>
</evidence>
<keyword evidence="6" id="KW-1185">Reference proteome</keyword>
<comment type="similarity">
    <text evidence="1">Belongs to the tubulin family.</text>
</comment>
<dbReference type="OrthoDB" id="6073114at2759"/>
<evidence type="ECO:0000256" key="1">
    <source>
        <dbReference type="ARBA" id="ARBA00009636"/>
    </source>
</evidence>
<evidence type="ECO:0000256" key="2">
    <source>
        <dbReference type="ARBA" id="ARBA00022701"/>
    </source>
</evidence>
<dbReference type="Proteomes" id="UP000631114">
    <property type="component" value="Unassembled WGS sequence"/>
</dbReference>
<organism evidence="5 6">
    <name type="scientific">Coptis chinensis</name>
    <dbReference type="NCBI Taxonomy" id="261450"/>
    <lineage>
        <taxon>Eukaryota</taxon>
        <taxon>Viridiplantae</taxon>
        <taxon>Streptophyta</taxon>
        <taxon>Embryophyta</taxon>
        <taxon>Tracheophyta</taxon>
        <taxon>Spermatophyta</taxon>
        <taxon>Magnoliopsida</taxon>
        <taxon>Ranunculales</taxon>
        <taxon>Ranunculaceae</taxon>
        <taxon>Coptidoideae</taxon>
        <taxon>Coptis</taxon>
    </lineage>
</organism>
<sequence length="123" mass="14614">MVRMGNLSMFRRMGFLHWNSRVGMDEMEFTGAQRNINDLVTEFQQYQDVIVEDEEEGQYEERVKQIKEAISEVNSRSQWVIRNGEKVDLWRDNWLCSTSVQTILYPSVQDLKGHKDKVVPWTQ</sequence>
<evidence type="ECO:0000313" key="5">
    <source>
        <dbReference type="EMBL" id="KAF9606549.1"/>
    </source>
</evidence>
<evidence type="ECO:0000256" key="3">
    <source>
        <dbReference type="ARBA" id="ARBA00022741"/>
    </source>
</evidence>
<gene>
    <name evidence="5" type="ORF">IFM89_026239</name>
</gene>
<keyword evidence="2" id="KW-0493">Microtubule</keyword>
<evidence type="ECO:0000256" key="4">
    <source>
        <dbReference type="ARBA" id="ARBA00023134"/>
    </source>
</evidence>
<dbReference type="SUPFAM" id="SSF55307">
    <property type="entry name" value="Tubulin C-terminal domain-like"/>
    <property type="match status" value="1"/>
</dbReference>
<dbReference type="EMBL" id="JADFTS010000005">
    <property type="protein sequence ID" value="KAF9606549.1"/>
    <property type="molecule type" value="Genomic_DNA"/>
</dbReference>
<comment type="caution">
    <text evidence="5">The sequence shown here is derived from an EMBL/GenBank/DDBJ whole genome shotgun (WGS) entry which is preliminary data.</text>
</comment>
<keyword evidence="4" id="KW-0342">GTP-binding</keyword>
<proteinExistence type="inferred from homology"/>
<name>A0A835LX94_9MAGN</name>
<dbReference type="AlphaFoldDB" id="A0A835LX94"/>
<dbReference type="GO" id="GO:0005874">
    <property type="term" value="C:microtubule"/>
    <property type="evidence" value="ECO:0007669"/>
    <property type="project" value="UniProtKB-KW"/>
</dbReference>
<dbReference type="InterPro" id="IPR023123">
    <property type="entry name" value="Tubulin_C"/>
</dbReference>
<reference evidence="5 6" key="1">
    <citation type="submission" date="2020-10" db="EMBL/GenBank/DDBJ databases">
        <title>The Coptis chinensis genome and diversification of protoberbering-type alkaloids.</title>
        <authorList>
            <person name="Wang B."/>
            <person name="Shu S."/>
            <person name="Song C."/>
            <person name="Liu Y."/>
        </authorList>
    </citation>
    <scope>NUCLEOTIDE SEQUENCE [LARGE SCALE GENOMIC DNA]</scope>
    <source>
        <strain evidence="5">HL-2020</strain>
        <tissue evidence="5">Leaf</tissue>
    </source>
</reference>
<keyword evidence="3" id="KW-0547">Nucleotide-binding</keyword>
<dbReference type="InterPro" id="IPR008280">
    <property type="entry name" value="Tub_FtsZ_C"/>
</dbReference>
<dbReference type="PANTHER" id="PTHR36527">
    <property type="entry name" value="OS01G0282866 PROTEIN"/>
    <property type="match status" value="1"/>
</dbReference>
<dbReference type="PANTHER" id="PTHR36527:SF3">
    <property type="entry name" value="OS01G0282866 PROTEIN"/>
    <property type="match status" value="1"/>
</dbReference>
<accession>A0A835LX94</accession>